<protein>
    <submittedName>
        <fullName evidence="1">(wild Malaysian banana) hypothetical protein</fullName>
    </submittedName>
</protein>
<accession>A0A804JPV3</accession>
<dbReference type="InParanoid" id="A0A804JPV3"/>
<reference evidence="2" key="2">
    <citation type="submission" date="2021-05" db="UniProtKB">
        <authorList>
            <consortium name="EnsemblPlants"/>
        </authorList>
    </citation>
    <scope>IDENTIFICATION</scope>
    <source>
        <strain evidence="2">subsp. malaccensis</strain>
    </source>
</reference>
<dbReference type="AlphaFoldDB" id="A0A804JPV3"/>
<evidence type="ECO:0000313" key="2">
    <source>
        <dbReference type="EnsemblPlants" id="Ma06_p37670.1"/>
    </source>
</evidence>
<proteinExistence type="predicted"/>
<keyword evidence="3" id="KW-1185">Reference proteome</keyword>
<gene>
    <name evidence="1" type="ORF">GSMUA_183850.1</name>
</gene>
<dbReference type="Gramene" id="Ma06_t37670.1">
    <property type="protein sequence ID" value="Ma06_p37670.1"/>
    <property type="gene ID" value="Ma06_g37670"/>
</dbReference>
<name>A0A804JPV3_MUSAM</name>
<dbReference type="Proteomes" id="UP000012960">
    <property type="component" value="Unplaced"/>
</dbReference>
<sequence>MRSVGASVGFHKYAQYMNPSINFFGDTNSLYNTRIFLHQLCCHSRGECIDLHDENKLAD</sequence>
<dbReference type="EMBL" id="HG996471">
    <property type="protein sequence ID" value="CAG1848590.1"/>
    <property type="molecule type" value="Genomic_DNA"/>
</dbReference>
<dbReference type="EnsemblPlants" id="Ma06_t37670.1">
    <property type="protein sequence ID" value="Ma06_p37670.1"/>
    <property type="gene ID" value="Ma06_g37670"/>
</dbReference>
<evidence type="ECO:0000313" key="1">
    <source>
        <dbReference type="EMBL" id="CAG1848590.1"/>
    </source>
</evidence>
<organism evidence="2 3">
    <name type="scientific">Musa acuminata subsp. malaccensis</name>
    <name type="common">Wild banana</name>
    <name type="synonym">Musa malaccensis</name>
    <dbReference type="NCBI Taxonomy" id="214687"/>
    <lineage>
        <taxon>Eukaryota</taxon>
        <taxon>Viridiplantae</taxon>
        <taxon>Streptophyta</taxon>
        <taxon>Embryophyta</taxon>
        <taxon>Tracheophyta</taxon>
        <taxon>Spermatophyta</taxon>
        <taxon>Magnoliopsida</taxon>
        <taxon>Liliopsida</taxon>
        <taxon>Zingiberales</taxon>
        <taxon>Musaceae</taxon>
        <taxon>Musa</taxon>
    </lineage>
</organism>
<evidence type="ECO:0000313" key="3">
    <source>
        <dbReference type="Proteomes" id="UP000012960"/>
    </source>
</evidence>
<reference evidence="1" key="1">
    <citation type="submission" date="2021-03" db="EMBL/GenBank/DDBJ databases">
        <authorList>
            <consortium name="Genoscope - CEA"/>
            <person name="William W."/>
        </authorList>
    </citation>
    <scope>NUCLEOTIDE SEQUENCE</scope>
    <source>
        <strain evidence="1">Doubled-haploid Pahang</strain>
    </source>
</reference>